<gene>
    <name evidence="3" type="ORF">E3N88_42749</name>
</gene>
<dbReference type="EMBL" id="SZYD01000733">
    <property type="protein sequence ID" value="KAD1488651.1"/>
    <property type="molecule type" value="Genomic_DNA"/>
</dbReference>
<dbReference type="Pfam" id="PF01535">
    <property type="entry name" value="PPR"/>
    <property type="match status" value="2"/>
</dbReference>
<dbReference type="GO" id="GO:0009451">
    <property type="term" value="P:RNA modification"/>
    <property type="evidence" value="ECO:0007669"/>
    <property type="project" value="InterPro"/>
</dbReference>
<dbReference type="Proteomes" id="UP000326396">
    <property type="component" value="Unassembled WGS sequence"/>
</dbReference>
<dbReference type="PANTHER" id="PTHR47926">
    <property type="entry name" value="PENTATRICOPEPTIDE REPEAT-CONTAINING PROTEIN"/>
    <property type="match status" value="1"/>
</dbReference>
<dbReference type="Pfam" id="PF20431">
    <property type="entry name" value="E_motif"/>
    <property type="match status" value="1"/>
</dbReference>
<accession>A0A5N6LGZ6</accession>
<evidence type="ECO:0008006" key="5">
    <source>
        <dbReference type="Google" id="ProtNLM"/>
    </source>
</evidence>
<dbReference type="AlphaFoldDB" id="A0A5N6LGZ6"/>
<evidence type="ECO:0000313" key="3">
    <source>
        <dbReference type="EMBL" id="KAD1488651.1"/>
    </source>
</evidence>
<dbReference type="InterPro" id="IPR011990">
    <property type="entry name" value="TPR-like_helical_dom_sf"/>
</dbReference>
<organism evidence="3 4">
    <name type="scientific">Mikania micrantha</name>
    <name type="common">bitter vine</name>
    <dbReference type="NCBI Taxonomy" id="192012"/>
    <lineage>
        <taxon>Eukaryota</taxon>
        <taxon>Viridiplantae</taxon>
        <taxon>Streptophyta</taxon>
        <taxon>Embryophyta</taxon>
        <taxon>Tracheophyta</taxon>
        <taxon>Spermatophyta</taxon>
        <taxon>Magnoliopsida</taxon>
        <taxon>eudicotyledons</taxon>
        <taxon>Gunneridae</taxon>
        <taxon>Pentapetalae</taxon>
        <taxon>asterids</taxon>
        <taxon>campanulids</taxon>
        <taxon>Asterales</taxon>
        <taxon>Asteraceae</taxon>
        <taxon>Asteroideae</taxon>
        <taxon>Heliantheae alliance</taxon>
        <taxon>Eupatorieae</taxon>
        <taxon>Mikania</taxon>
    </lineage>
</organism>
<evidence type="ECO:0000256" key="1">
    <source>
        <dbReference type="ARBA" id="ARBA00022737"/>
    </source>
</evidence>
<dbReference type="InterPro" id="IPR002885">
    <property type="entry name" value="PPR_rpt"/>
</dbReference>
<proteinExistence type="predicted"/>
<comment type="caution">
    <text evidence="3">The sequence shown here is derived from an EMBL/GenBank/DDBJ whole genome shotgun (WGS) entry which is preliminary data.</text>
</comment>
<dbReference type="InterPro" id="IPR046848">
    <property type="entry name" value="E_motif"/>
</dbReference>
<sequence>MGVEDDTLVSSALVDMYSKCGEPIEARKVFNTMHSKSIVSWNSMILGNAQNGSVKKAVETIEGMPYKPNSLIWSTLLSVSKLNGDIKHGELAAKQLIELEPYNAEPYITLSNMYAANGRWKDVATMRSVMNSNKIKKFAAYTNTGENEIVLNTRLLETDASASFTLFCFTSPPQLHHRNLFCFGCQIEYWWCLVASLLTLYGGMGR</sequence>
<evidence type="ECO:0000313" key="4">
    <source>
        <dbReference type="Proteomes" id="UP000326396"/>
    </source>
</evidence>
<name>A0A5N6LGZ6_9ASTR</name>
<reference evidence="3 4" key="1">
    <citation type="submission" date="2019-05" db="EMBL/GenBank/DDBJ databases">
        <title>Mikania micrantha, genome provides insights into the molecular mechanism of rapid growth.</title>
        <authorList>
            <person name="Liu B."/>
        </authorList>
    </citation>
    <scope>NUCLEOTIDE SEQUENCE [LARGE SCALE GENOMIC DNA]</scope>
    <source>
        <strain evidence="3">NLD-2019</strain>
        <tissue evidence="3">Leaf</tissue>
    </source>
</reference>
<dbReference type="InterPro" id="IPR046960">
    <property type="entry name" value="PPR_At4g14850-like_plant"/>
</dbReference>
<dbReference type="Gene3D" id="1.25.40.10">
    <property type="entry name" value="Tetratricopeptide repeat domain"/>
    <property type="match status" value="1"/>
</dbReference>
<dbReference type="GO" id="GO:0003723">
    <property type="term" value="F:RNA binding"/>
    <property type="evidence" value="ECO:0007669"/>
    <property type="project" value="InterPro"/>
</dbReference>
<protein>
    <recommendedName>
        <fullName evidence="5">Pentatricopeptide repeat-containing protein</fullName>
    </recommendedName>
</protein>
<keyword evidence="4" id="KW-1185">Reference proteome</keyword>
<keyword evidence="1" id="KW-0677">Repeat</keyword>
<dbReference type="NCBIfam" id="TIGR00756">
    <property type="entry name" value="PPR"/>
    <property type="match status" value="1"/>
</dbReference>
<dbReference type="OrthoDB" id="185373at2759"/>
<feature type="repeat" description="PPR" evidence="2">
    <location>
        <begin position="6"/>
        <end position="40"/>
    </location>
</feature>
<dbReference type="PROSITE" id="PS51375">
    <property type="entry name" value="PPR"/>
    <property type="match status" value="1"/>
</dbReference>
<evidence type="ECO:0000256" key="2">
    <source>
        <dbReference type="PROSITE-ProRule" id="PRU00708"/>
    </source>
</evidence>